<dbReference type="PROSITE" id="PS51257">
    <property type="entry name" value="PROKAR_LIPOPROTEIN"/>
    <property type="match status" value="1"/>
</dbReference>
<sequence length="203" mass="22725">MKKFLVLLCMSLFLVACGNSEEKSASEPVKNQEDDSEEANQKVSKKEGNTKPEESKAPTQIKLGEVMVVNDFAEITLNSNNFGQVINPPNPGDFYTYYENKEPNQVYLDSVITLKSLQTSGKVASDFVSLKIIYDDKYEYTTFSTLEENGGKDFTYSNITYIEPLQTGVLHFLASLPSETENDGKPLKAVFTVNGETFEQIIR</sequence>
<dbReference type="RefSeq" id="WP_349658130.1">
    <property type="nucleotide sequence ID" value="NZ_JBEGDG010000001.1"/>
</dbReference>
<accession>A0ABV1MLJ1</accession>
<feature type="region of interest" description="Disordered" evidence="1">
    <location>
        <begin position="20"/>
        <end position="59"/>
    </location>
</feature>
<organism evidence="3 4">
    <name type="scientific">Lysinibacillus zambalensis</name>
    <dbReference type="NCBI Taxonomy" id="3160866"/>
    <lineage>
        <taxon>Bacteria</taxon>
        <taxon>Bacillati</taxon>
        <taxon>Bacillota</taxon>
        <taxon>Bacilli</taxon>
        <taxon>Bacillales</taxon>
        <taxon>Bacillaceae</taxon>
        <taxon>Lysinibacillus</taxon>
    </lineage>
</organism>
<feature type="chain" id="PRO_5047064851" description="Lipoprotein" evidence="2">
    <location>
        <begin position="19"/>
        <end position="203"/>
    </location>
</feature>
<evidence type="ECO:0000256" key="1">
    <source>
        <dbReference type="SAM" id="MobiDB-lite"/>
    </source>
</evidence>
<feature type="signal peptide" evidence="2">
    <location>
        <begin position="1"/>
        <end position="18"/>
    </location>
</feature>
<name>A0ABV1MLJ1_9BACI</name>
<evidence type="ECO:0008006" key="5">
    <source>
        <dbReference type="Google" id="ProtNLM"/>
    </source>
</evidence>
<keyword evidence="4" id="KW-1185">Reference proteome</keyword>
<gene>
    <name evidence="3" type="ORF">ABNX05_01860</name>
</gene>
<keyword evidence="2" id="KW-0732">Signal</keyword>
<reference evidence="3 4" key="1">
    <citation type="submission" date="2024-06" db="EMBL/GenBank/DDBJ databases">
        <title>Lysinibacillus zambalefons sp. nov., a Novel Firmicute Isolated from the Poon Bato Zambales Hyperalkaline Spring.</title>
        <authorList>
            <person name="Aja J.A."/>
            <person name="Lazaro J.E.H."/>
            <person name="Llorin L.D."/>
            <person name="Lim K.R."/>
            <person name="Teodosio J."/>
            <person name="Dalisay D.S."/>
        </authorList>
    </citation>
    <scope>NUCLEOTIDE SEQUENCE [LARGE SCALE GENOMIC DNA]</scope>
    <source>
        <strain evidence="3 4">M3</strain>
    </source>
</reference>
<evidence type="ECO:0000313" key="4">
    <source>
        <dbReference type="Proteomes" id="UP001478862"/>
    </source>
</evidence>
<protein>
    <recommendedName>
        <fullName evidence="5">Lipoprotein</fullName>
    </recommendedName>
</protein>
<proteinExistence type="predicted"/>
<evidence type="ECO:0000256" key="2">
    <source>
        <dbReference type="SAM" id="SignalP"/>
    </source>
</evidence>
<feature type="compositionally biased region" description="Basic and acidic residues" evidence="1">
    <location>
        <begin position="20"/>
        <end position="33"/>
    </location>
</feature>
<dbReference type="Proteomes" id="UP001478862">
    <property type="component" value="Unassembled WGS sequence"/>
</dbReference>
<dbReference type="EMBL" id="JBEGDG010000001">
    <property type="protein sequence ID" value="MEQ6353356.1"/>
    <property type="molecule type" value="Genomic_DNA"/>
</dbReference>
<evidence type="ECO:0000313" key="3">
    <source>
        <dbReference type="EMBL" id="MEQ6353356.1"/>
    </source>
</evidence>
<feature type="compositionally biased region" description="Basic and acidic residues" evidence="1">
    <location>
        <begin position="44"/>
        <end position="56"/>
    </location>
</feature>
<comment type="caution">
    <text evidence="3">The sequence shown here is derived from an EMBL/GenBank/DDBJ whole genome shotgun (WGS) entry which is preliminary data.</text>
</comment>